<dbReference type="EMBL" id="JAUUCC010000100">
    <property type="protein sequence ID" value="MEE2054207.1"/>
    <property type="molecule type" value="Genomic_DNA"/>
</dbReference>
<organism evidence="1 2">
    <name type="scientific">Nocardiopsis tropica</name>
    <dbReference type="NCBI Taxonomy" id="109330"/>
    <lineage>
        <taxon>Bacteria</taxon>
        <taxon>Bacillati</taxon>
        <taxon>Actinomycetota</taxon>
        <taxon>Actinomycetes</taxon>
        <taxon>Streptosporangiales</taxon>
        <taxon>Nocardiopsidaceae</taxon>
        <taxon>Nocardiopsis</taxon>
    </lineage>
</organism>
<sequence length="63" mass="6731">MTRALVRAPIHRHGTAVGSTGAAVVIATHDRRLRRDTVSWEQLDLRPGTSTARIVERSAAGGA</sequence>
<gene>
    <name evidence="1" type="ORF">Q8A49_27280</name>
</gene>
<evidence type="ECO:0000313" key="2">
    <source>
        <dbReference type="Proteomes" id="UP001348641"/>
    </source>
</evidence>
<proteinExistence type="predicted"/>
<evidence type="ECO:0000313" key="1">
    <source>
        <dbReference type="EMBL" id="MEE2054207.1"/>
    </source>
</evidence>
<reference evidence="1 2" key="1">
    <citation type="submission" date="2023-07" db="EMBL/GenBank/DDBJ databases">
        <authorList>
            <person name="Girao M."/>
            <person name="Carvalho M.F."/>
        </authorList>
    </citation>
    <scope>NUCLEOTIDE SEQUENCE [LARGE SCALE GENOMIC DNA]</scope>
    <source>
        <strain evidence="1 2">66/93</strain>
    </source>
</reference>
<comment type="caution">
    <text evidence="1">The sequence shown here is derived from an EMBL/GenBank/DDBJ whole genome shotgun (WGS) entry which is preliminary data.</text>
</comment>
<dbReference type="RefSeq" id="WP_330161074.1">
    <property type="nucleotide sequence ID" value="NZ_BAAAJA010000008.1"/>
</dbReference>
<protein>
    <submittedName>
        <fullName evidence="1">Uncharacterized protein</fullName>
    </submittedName>
</protein>
<name>A0ABU7KZY8_9ACTN</name>
<dbReference type="Proteomes" id="UP001348641">
    <property type="component" value="Unassembled WGS sequence"/>
</dbReference>
<accession>A0ABU7KZY8</accession>